<name>A0A9Y2L0J8_9RHOB</name>
<dbReference type="GO" id="GO:0006400">
    <property type="term" value="P:tRNA modification"/>
    <property type="evidence" value="ECO:0007669"/>
    <property type="project" value="UniProtKB-UniRule"/>
</dbReference>
<proteinExistence type="inferred from homology"/>
<evidence type="ECO:0000256" key="4">
    <source>
        <dbReference type="ARBA" id="ARBA00022840"/>
    </source>
</evidence>
<gene>
    <name evidence="6 8" type="primary">tilS</name>
    <name evidence="8" type="ORF">QPJ95_03125</name>
</gene>
<accession>A0A9Y2L0J8</accession>
<feature type="binding site" evidence="6">
    <location>
        <begin position="28"/>
        <end position="33"/>
    </location>
    <ligand>
        <name>ATP</name>
        <dbReference type="ChEBI" id="CHEBI:30616"/>
    </ligand>
</feature>
<dbReference type="EC" id="6.3.4.19" evidence="6"/>
<dbReference type="SUPFAM" id="SSF52402">
    <property type="entry name" value="Adenine nucleotide alpha hydrolases-like"/>
    <property type="match status" value="1"/>
</dbReference>
<dbReference type="RefSeq" id="WP_270918362.1">
    <property type="nucleotide sequence ID" value="NZ_CP127247.1"/>
</dbReference>
<evidence type="ECO:0000259" key="7">
    <source>
        <dbReference type="Pfam" id="PF01171"/>
    </source>
</evidence>
<keyword evidence="2 6" id="KW-0819">tRNA processing</keyword>
<evidence type="ECO:0000256" key="1">
    <source>
        <dbReference type="ARBA" id="ARBA00022598"/>
    </source>
</evidence>
<comment type="domain">
    <text evidence="6">The N-terminal region contains the highly conserved SGGXDS motif, predicted to be a P-loop motif involved in ATP binding.</text>
</comment>
<dbReference type="KEGG" id="ppso:QPJ95_03125"/>
<organism evidence="8 9">
    <name type="scientific">Parasedimentitalea psychrophila</name>
    <dbReference type="NCBI Taxonomy" id="2997337"/>
    <lineage>
        <taxon>Bacteria</taxon>
        <taxon>Pseudomonadati</taxon>
        <taxon>Pseudomonadota</taxon>
        <taxon>Alphaproteobacteria</taxon>
        <taxon>Rhodobacterales</taxon>
        <taxon>Paracoccaceae</taxon>
        <taxon>Parasedimentitalea</taxon>
    </lineage>
</organism>
<evidence type="ECO:0000256" key="5">
    <source>
        <dbReference type="ARBA" id="ARBA00048539"/>
    </source>
</evidence>
<evidence type="ECO:0000256" key="3">
    <source>
        <dbReference type="ARBA" id="ARBA00022741"/>
    </source>
</evidence>
<evidence type="ECO:0000256" key="6">
    <source>
        <dbReference type="HAMAP-Rule" id="MF_01161"/>
    </source>
</evidence>
<dbReference type="Gene3D" id="3.40.50.620">
    <property type="entry name" value="HUPs"/>
    <property type="match status" value="1"/>
</dbReference>
<keyword evidence="3 6" id="KW-0547">Nucleotide-binding</keyword>
<evidence type="ECO:0000313" key="8">
    <source>
        <dbReference type="EMBL" id="WIY25943.1"/>
    </source>
</evidence>
<comment type="similarity">
    <text evidence="6">Belongs to the tRNA(Ile)-lysidine synthase family.</text>
</comment>
<reference evidence="8 9" key="1">
    <citation type="submission" date="2023-06" db="EMBL/GenBank/DDBJ databases">
        <title>Parasedimentitalea psychrophila sp. nov., a psychrophilic bacterium isolated from deep-sea sediment.</title>
        <authorList>
            <person name="Li A."/>
        </authorList>
    </citation>
    <scope>NUCLEOTIDE SEQUENCE [LARGE SCALE GENOMIC DNA]</scope>
    <source>
        <strain evidence="8 9">QS115</strain>
    </source>
</reference>
<feature type="domain" description="tRNA(Ile)-lysidine/2-thiocytidine synthase N-terminal" evidence="7">
    <location>
        <begin position="23"/>
        <end position="201"/>
    </location>
</feature>
<comment type="catalytic activity">
    <reaction evidence="5 6">
        <text>cytidine(34) in tRNA(Ile2) + L-lysine + ATP = lysidine(34) in tRNA(Ile2) + AMP + diphosphate + H(+)</text>
        <dbReference type="Rhea" id="RHEA:43744"/>
        <dbReference type="Rhea" id="RHEA-COMP:10625"/>
        <dbReference type="Rhea" id="RHEA-COMP:10670"/>
        <dbReference type="ChEBI" id="CHEBI:15378"/>
        <dbReference type="ChEBI" id="CHEBI:30616"/>
        <dbReference type="ChEBI" id="CHEBI:32551"/>
        <dbReference type="ChEBI" id="CHEBI:33019"/>
        <dbReference type="ChEBI" id="CHEBI:82748"/>
        <dbReference type="ChEBI" id="CHEBI:83665"/>
        <dbReference type="ChEBI" id="CHEBI:456215"/>
        <dbReference type="EC" id="6.3.4.19"/>
    </reaction>
</comment>
<dbReference type="GO" id="GO:0005737">
    <property type="term" value="C:cytoplasm"/>
    <property type="evidence" value="ECO:0007669"/>
    <property type="project" value="UniProtKB-SubCell"/>
</dbReference>
<keyword evidence="4 6" id="KW-0067">ATP-binding</keyword>
<dbReference type="InterPro" id="IPR011063">
    <property type="entry name" value="TilS/TtcA_N"/>
</dbReference>
<dbReference type="AlphaFoldDB" id="A0A9Y2L0J8"/>
<dbReference type="NCBIfam" id="TIGR02432">
    <property type="entry name" value="lysidine_TilS_N"/>
    <property type="match status" value="1"/>
</dbReference>
<dbReference type="GO" id="GO:0005524">
    <property type="term" value="F:ATP binding"/>
    <property type="evidence" value="ECO:0007669"/>
    <property type="project" value="UniProtKB-UniRule"/>
</dbReference>
<dbReference type="Proteomes" id="UP001238334">
    <property type="component" value="Chromosome"/>
</dbReference>
<comment type="function">
    <text evidence="6">Ligates lysine onto the cytidine present at position 34 of the AUA codon-specific tRNA(Ile) that contains the anticodon CAU, in an ATP-dependent manner. Cytidine is converted to lysidine, thus changing the amino acid specificity of the tRNA from methionine to isoleucine.</text>
</comment>
<dbReference type="EMBL" id="CP127247">
    <property type="protein sequence ID" value="WIY25943.1"/>
    <property type="molecule type" value="Genomic_DNA"/>
</dbReference>
<dbReference type="GO" id="GO:0032267">
    <property type="term" value="F:tRNA(Ile)-lysidine synthase activity"/>
    <property type="evidence" value="ECO:0007669"/>
    <property type="project" value="UniProtKB-EC"/>
</dbReference>
<dbReference type="CDD" id="cd01992">
    <property type="entry name" value="TilS_N"/>
    <property type="match status" value="1"/>
</dbReference>
<dbReference type="PANTHER" id="PTHR43033">
    <property type="entry name" value="TRNA(ILE)-LYSIDINE SYNTHASE-RELATED"/>
    <property type="match status" value="1"/>
</dbReference>
<dbReference type="HAMAP" id="MF_01161">
    <property type="entry name" value="tRNA_Ile_lys_synt"/>
    <property type="match status" value="1"/>
</dbReference>
<evidence type="ECO:0000313" key="9">
    <source>
        <dbReference type="Proteomes" id="UP001238334"/>
    </source>
</evidence>
<comment type="subcellular location">
    <subcellularLocation>
        <location evidence="6">Cytoplasm</location>
    </subcellularLocation>
</comment>
<sequence length="416" mass="46307">MNILSEVRAHFQADIRGALPPRVGVALSGGGDSMALLHLLTRCFQGHQVEILAATVDHGLREGSAQEARQVAAIASRMAVDHEILLWQGWQGEGNLQDQARRARYRLLGDWAQRRQIPVLALGHTADDQAETVLMRLARSAGVDGLAAMPQRRALNEITLLRPLLKVTRAQLRSYLTQNDLTWVEDPSNQDRRFERVRLRQAMKDLAPLGLTIESLSAVAENMAKAKEALDLIAFKLARELAQTICGGVAFDEVRLRDQPDEIIHRLLSGALRWVSGAEYPLRRRVMGKALDVVRRGGGLTLGGCRILSRRGQIWVCREYNAVRNEVAPADAVWDKRWCFQGGDPQQLEQRPLGQAGLLLCPDWRDSGCPRELLEATPALWRNQQLIAAPLAKMANGWTVNAVISDEEFYTGLLSH</sequence>
<keyword evidence="6" id="KW-0963">Cytoplasm</keyword>
<keyword evidence="9" id="KW-1185">Reference proteome</keyword>
<evidence type="ECO:0000256" key="2">
    <source>
        <dbReference type="ARBA" id="ARBA00022694"/>
    </source>
</evidence>
<protein>
    <recommendedName>
        <fullName evidence="6">tRNA(Ile)-lysidine synthase</fullName>
        <ecNumber evidence="6">6.3.4.19</ecNumber>
    </recommendedName>
    <alternativeName>
        <fullName evidence="6">tRNA(Ile)-2-lysyl-cytidine synthase</fullName>
    </alternativeName>
    <alternativeName>
        <fullName evidence="6">tRNA(Ile)-lysidine synthetase</fullName>
    </alternativeName>
</protein>
<keyword evidence="1 6" id="KW-0436">Ligase</keyword>
<dbReference type="PANTHER" id="PTHR43033:SF1">
    <property type="entry name" value="TRNA(ILE)-LYSIDINE SYNTHASE-RELATED"/>
    <property type="match status" value="1"/>
</dbReference>
<dbReference type="InterPro" id="IPR014729">
    <property type="entry name" value="Rossmann-like_a/b/a_fold"/>
</dbReference>
<dbReference type="Pfam" id="PF01171">
    <property type="entry name" value="ATP_bind_3"/>
    <property type="match status" value="1"/>
</dbReference>
<dbReference type="InterPro" id="IPR012795">
    <property type="entry name" value="tRNA_Ile_lys_synt_N"/>
</dbReference>
<dbReference type="InterPro" id="IPR012094">
    <property type="entry name" value="tRNA_Ile_lys_synt"/>
</dbReference>